<dbReference type="PANTHER" id="PTHR30093:SF2">
    <property type="entry name" value="TYPE II SECRETION SYSTEM PROTEIN H"/>
    <property type="match status" value="1"/>
</dbReference>
<reference evidence="2 3" key="1">
    <citation type="submission" date="2019-02" db="EMBL/GenBank/DDBJ databases">
        <title>Deep-cultivation of Planctomycetes and their phenomic and genomic characterization uncovers novel biology.</title>
        <authorList>
            <person name="Wiegand S."/>
            <person name="Jogler M."/>
            <person name="Boedeker C."/>
            <person name="Pinto D."/>
            <person name="Vollmers J."/>
            <person name="Rivas-Marin E."/>
            <person name="Kohn T."/>
            <person name="Peeters S.H."/>
            <person name="Heuer A."/>
            <person name="Rast P."/>
            <person name="Oberbeckmann S."/>
            <person name="Bunk B."/>
            <person name="Jeske O."/>
            <person name="Meyerdierks A."/>
            <person name="Storesund J.E."/>
            <person name="Kallscheuer N."/>
            <person name="Luecker S."/>
            <person name="Lage O.M."/>
            <person name="Pohl T."/>
            <person name="Merkel B.J."/>
            <person name="Hornburger P."/>
            <person name="Mueller R.-W."/>
            <person name="Bruemmer F."/>
            <person name="Labrenz M."/>
            <person name="Spormann A.M."/>
            <person name="Op den Camp H."/>
            <person name="Overmann J."/>
            <person name="Amann R."/>
            <person name="Jetten M.S.M."/>
            <person name="Mascher T."/>
            <person name="Medema M.H."/>
            <person name="Devos D.P."/>
            <person name="Kaster A.-K."/>
            <person name="Ovreas L."/>
            <person name="Rohde M."/>
            <person name="Galperin M.Y."/>
            <person name="Jogler C."/>
        </authorList>
    </citation>
    <scope>NUCLEOTIDE SEQUENCE [LARGE SCALE GENOMIC DNA]</scope>
    <source>
        <strain evidence="2 3">Q31a</strain>
    </source>
</reference>
<dbReference type="Pfam" id="PF07596">
    <property type="entry name" value="SBP_bac_10"/>
    <property type="match status" value="1"/>
</dbReference>
<dbReference type="InterPro" id="IPR045584">
    <property type="entry name" value="Pilin-like"/>
</dbReference>
<protein>
    <recommendedName>
        <fullName evidence="1">DUF1559 domain-containing protein</fullName>
    </recommendedName>
</protein>
<feature type="domain" description="DUF1559" evidence="1">
    <location>
        <begin position="36"/>
        <end position="356"/>
    </location>
</feature>
<dbReference type="InterPro" id="IPR011453">
    <property type="entry name" value="DUF1559"/>
</dbReference>
<dbReference type="RefSeq" id="WP_145075886.1">
    <property type="nucleotide sequence ID" value="NZ_CP036298.1"/>
</dbReference>
<dbReference type="Gene3D" id="3.30.700.10">
    <property type="entry name" value="Glycoprotein, Type 4 Pilin"/>
    <property type="match status" value="1"/>
</dbReference>
<dbReference type="SUPFAM" id="SSF54523">
    <property type="entry name" value="Pili subunits"/>
    <property type="match status" value="1"/>
</dbReference>
<dbReference type="OrthoDB" id="236690at2"/>
<evidence type="ECO:0000313" key="2">
    <source>
        <dbReference type="EMBL" id="QDV23203.1"/>
    </source>
</evidence>
<dbReference type="EMBL" id="CP036298">
    <property type="protein sequence ID" value="QDV23203.1"/>
    <property type="molecule type" value="Genomic_DNA"/>
</dbReference>
<dbReference type="KEGG" id="ahel:Q31a_15010"/>
<name>A0A518G3M6_9BACT</name>
<gene>
    <name evidence="2" type="ORF">Q31a_15010</name>
</gene>
<dbReference type="Pfam" id="PF07963">
    <property type="entry name" value="N_methyl"/>
    <property type="match status" value="1"/>
</dbReference>
<dbReference type="AlphaFoldDB" id="A0A518G3M6"/>
<dbReference type="PROSITE" id="PS00409">
    <property type="entry name" value="PROKAR_NTER_METHYL"/>
    <property type="match status" value="1"/>
</dbReference>
<accession>A0A518G3M6</accession>
<organism evidence="2 3">
    <name type="scientific">Aureliella helgolandensis</name>
    <dbReference type="NCBI Taxonomy" id="2527968"/>
    <lineage>
        <taxon>Bacteria</taxon>
        <taxon>Pseudomonadati</taxon>
        <taxon>Planctomycetota</taxon>
        <taxon>Planctomycetia</taxon>
        <taxon>Pirellulales</taxon>
        <taxon>Pirellulaceae</taxon>
        <taxon>Aureliella</taxon>
    </lineage>
</organism>
<evidence type="ECO:0000259" key="1">
    <source>
        <dbReference type="Pfam" id="PF07596"/>
    </source>
</evidence>
<sequence>MFTESSSARRGFTLVELLVVIAIVGVLVGLLLPAVQAAREAARRMQCANNLKQMGLAILNYETLHRSLPLTTTGPSHANPQLGSGFASWMARILPQIEQGPLYNSIDFCQSMVDDKSFSGSFDYRHLTMSATHPNARAAATIVPTFLCPSDPVLQTPTLGTAQPAPGSYAGNLGWVRGATGIEGSGAPLKVANGAMPIINPLQPDAWQIPKIKLRDFTDGTSSTALVAERLINNAVGTTGPFGTTMQGSSKPATTSFCAGAGSSNRRLGDWVTYCNGVSVADPTYSLPHGRSWISGWTLASNLYMHVMPLNTRNCHLYGGEDDGSNIVTASSNHVGGALLCFVDGHIQFLSDSIDNQVWWSIGSRNGGEAVGEIP</sequence>
<dbReference type="InterPro" id="IPR012902">
    <property type="entry name" value="N_methyl_site"/>
</dbReference>
<keyword evidence="3" id="KW-1185">Reference proteome</keyword>
<dbReference type="Proteomes" id="UP000318017">
    <property type="component" value="Chromosome"/>
</dbReference>
<evidence type="ECO:0000313" key="3">
    <source>
        <dbReference type="Proteomes" id="UP000318017"/>
    </source>
</evidence>
<dbReference type="PANTHER" id="PTHR30093">
    <property type="entry name" value="GENERAL SECRETION PATHWAY PROTEIN G"/>
    <property type="match status" value="1"/>
</dbReference>
<dbReference type="NCBIfam" id="TIGR04294">
    <property type="entry name" value="pre_pil_HX9DG"/>
    <property type="match status" value="1"/>
</dbReference>
<dbReference type="InterPro" id="IPR027558">
    <property type="entry name" value="Pre_pil_HX9DG_C"/>
</dbReference>
<dbReference type="NCBIfam" id="TIGR02532">
    <property type="entry name" value="IV_pilin_GFxxxE"/>
    <property type="match status" value="1"/>
</dbReference>
<proteinExistence type="predicted"/>